<dbReference type="PANTHER" id="PTHR36688">
    <property type="entry name" value="ENDO/EXONUCLEASE/PHOSPHATASE DOMAIN-CONTAINING PROTEIN"/>
    <property type="match status" value="1"/>
</dbReference>
<evidence type="ECO:0000313" key="4">
    <source>
        <dbReference type="Proteomes" id="UP000677228"/>
    </source>
</evidence>
<evidence type="ECO:0000313" key="3">
    <source>
        <dbReference type="EMBL" id="CAF3729165.1"/>
    </source>
</evidence>
<dbReference type="Pfam" id="PF00078">
    <property type="entry name" value="RVT_1"/>
    <property type="match status" value="1"/>
</dbReference>
<comment type="caution">
    <text evidence="2">The sequence shown here is derived from an EMBL/GenBank/DDBJ whole genome shotgun (WGS) entry which is preliminary data.</text>
</comment>
<organism evidence="2 4">
    <name type="scientific">Didymodactylos carnosus</name>
    <dbReference type="NCBI Taxonomy" id="1234261"/>
    <lineage>
        <taxon>Eukaryota</taxon>
        <taxon>Metazoa</taxon>
        <taxon>Spiralia</taxon>
        <taxon>Gnathifera</taxon>
        <taxon>Rotifera</taxon>
        <taxon>Eurotatoria</taxon>
        <taxon>Bdelloidea</taxon>
        <taxon>Philodinida</taxon>
        <taxon>Philodinidae</taxon>
        <taxon>Didymodactylos</taxon>
    </lineage>
</organism>
<evidence type="ECO:0000259" key="1">
    <source>
        <dbReference type="Pfam" id="PF00078"/>
    </source>
</evidence>
<dbReference type="EMBL" id="CAJNOK010004969">
    <property type="protein sequence ID" value="CAF0955956.1"/>
    <property type="molecule type" value="Genomic_DNA"/>
</dbReference>
<protein>
    <recommendedName>
        <fullName evidence="1">Reverse transcriptase domain-containing protein</fullName>
    </recommendedName>
</protein>
<sequence length="399" mass="46327">NTAVGHDGVHNKCLKKYTKTLLQHLLASFNSSLKLGVISPQWKLAHIILIQKPDKDPNDPTTYRLISLLSCLGKLMERVVKQRLNDFAEQHHLLPNYQAGFRQQRSTTDNLLHLKHDVDVNLYKNRQTALIVFDIKQAFNSVWFNGLLYSDSLSTILSRSNSNLFADDTALWSSVNTTKSLSIRLQESVDEFVKWCRLWKLEIQANKTKMIHFTKHPRRRLKVPISIIINGQQIQQHDTVKYLEIVFDRQMRFNKQIDEIKRKASTRLGVLRYLAKNSADNSERALLTVCKNIVRLVLSYASPIFWNVDQNYWEKLQIIQNKGLRHALRVPFYTSGTYVHQQLQQETIFDYCKRQPTNYLNKRITEGTTRAMQAFAETISYKHVIKLPLTVCCPSSGNN</sequence>
<dbReference type="InterPro" id="IPR000477">
    <property type="entry name" value="RT_dom"/>
</dbReference>
<name>A0A8S2DM96_9BILA</name>
<dbReference type="EMBL" id="CAJOBA010004974">
    <property type="protein sequence ID" value="CAF3729165.1"/>
    <property type="molecule type" value="Genomic_DNA"/>
</dbReference>
<dbReference type="PANTHER" id="PTHR36688:SF1">
    <property type="entry name" value="ENDONUCLEASE_EXONUCLEASE_PHOSPHATASE DOMAIN-CONTAINING PROTEIN"/>
    <property type="match status" value="1"/>
</dbReference>
<proteinExistence type="predicted"/>
<feature type="domain" description="Reverse transcriptase" evidence="1">
    <location>
        <begin position="51"/>
        <end position="148"/>
    </location>
</feature>
<reference evidence="2" key="1">
    <citation type="submission" date="2021-02" db="EMBL/GenBank/DDBJ databases">
        <authorList>
            <person name="Nowell W R."/>
        </authorList>
    </citation>
    <scope>NUCLEOTIDE SEQUENCE</scope>
</reference>
<evidence type="ECO:0000313" key="2">
    <source>
        <dbReference type="EMBL" id="CAF0955956.1"/>
    </source>
</evidence>
<dbReference type="InterPro" id="IPR052560">
    <property type="entry name" value="RdDP_mobile_element"/>
</dbReference>
<dbReference type="Proteomes" id="UP000677228">
    <property type="component" value="Unassembled WGS sequence"/>
</dbReference>
<dbReference type="Proteomes" id="UP000682733">
    <property type="component" value="Unassembled WGS sequence"/>
</dbReference>
<dbReference type="AlphaFoldDB" id="A0A8S2DM96"/>
<accession>A0A8S2DM96</accession>
<feature type="non-terminal residue" evidence="2">
    <location>
        <position position="399"/>
    </location>
</feature>
<gene>
    <name evidence="2" type="ORF">OVA965_LOCUS12383</name>
    <name evidence="3" type="ORF">TMI583_LOCUS12387</name>
</gene>
<dbReference type="CDD" id="cd01650">
    <property type="entry name" value="RT_nLTR_like"/>
    <property type="match status" value="1"/>
</dbReference>